<protein>
    <recommendedName>
        <fullName evidence="2">Rhodopsin domain-containing protein</fullName>
    </recommendedName>
</protein>
<dbReference type="InterPro" id="IPR049326">
    <property type="entry name" value="Rhodopsin_dom_fungi"/>
</dbReference>
<keyword evidence="4" id="KW-1185">Reference proteome</keyword>
<proteinExistence type="predicted"/>
<accession>A0A6A6XG43</accession>
<evidence type="ECO:0000313" key="3">
    <source>
        <dbReference type="EMBL" id="KAF2795416.1"/>
    </source>
</evidence>
<keyword evidence="1" id="KW-0812">Transmembrane</keyword>
<organism evidence="3 4">
    <name type="scientific">Melanomma pulvis-pyrius CBS 109.77</name>
    <dbReference type="NCBI Taxonomy" id="1314802"/>
    <lineage>
        <taxon>Eukaryota</taxon>
        <taxon>Fungi</taxon>
        <taxon>Dikarya</taxon>
        <taxon>Ascomycota</taxon>
        <taxon>Pezizomycotina</taxon>
        <taxon>Dothideomycetes</taxon>
        <taxon>Pleosporomycetidae</taxon>
        <taxon>Pleosporales</taxon>
        <taxon>Melanommataceae</taxon>
        <taxon>Melanomma</taxon>
    </lineage>
</organism>
<dbReference type="PANTHER" id="PTHR38794:SF1">
    <property type="entry name" value="INTEGRAL MEMBRANE PROTEIN"/>
    <property type="match status" value="1"/>
</dbReference>
<feature type="transmembrane region" description="Helical" evidence="1">
    <location>
        <begin position="67"/>
        <end position="90"/>
    </location>
</feature>
<evidence type="ECO:0000256" key="1">
    <source>
        <dbReference type="SAM" id="Phobius"/>
    </source>
</evidence>
<feature type="transmembrane region" description="Helical" evidence="1">
    <location>
        <begin position="23"/>
        <end position="47"/>
    </location>
</feature>
<evidence type="ECO:0000313" key="4">
    <source>
        <dbReference type="Proteomes" id="UP000799757"/>
    </source>
</evidence>
<dbReference type="AlphaFoldDB" id="A0A6A6XG43"/>
<dbReference type="Pfam" id="PF20684">
    <property type="entry name" value="Fung_rhodopsin"/>
    <property type="match status" value="1"/>
</dbReference>
<dbReference type="EMBL" id="MU001859">
    <property type="protein sequence ID" value="KAF2795416.1"/>
    <property type="molecule type" value="Genomic_DNA"/>
</dbReference>
<dbReference type="OrthoDB" id="3918601at2759"/>
<sequence>MGCARISLCILIKQILPGNTAKYTAMVFAGFTALWTVSGVLVTAFPCSFPNPWQFLPGKKCFELVKFVNYVGITNIVVEVLLVMIPLFVWNLRLTAGRRVSYDFTFHYWRTVLCIQVAQNLSVITACLPYLHPFIISILAGRTQPDSLVFEHTAKCNFKEYFCTGSKFDSISSQSSSRPMKNATDLEYCRPLATWGLDRSSAHLHSQHFNRFPSHIAAPITGPAPPENVFNRSVHIESLRPGNSSKELPPIPKTLSQVGVLPLVDWDTDGSDRDSAGSSASRRPASDYVFNREKVISVPENHELYREDYWRKYPPPPMSPKYPREM</sequence>
<feature type="domain" description="Rhodopsin" evidence="2">
    <location>
        <begin position="2"/>
        <end position="108"/>
    </location>
</feature>
<dbReference type="Proteomes" id="UP000799757">
    <property type="component" value="Unassembled WGS sequence"/>
</dbReference>
<name>A0A6A6XG43_9PLEO</name>
<gene>
    <name evidence="3" type="ORF">K505DRAFT_239928</name>
</gene>
<dbReference type="PANTHER" id="PTHR38794">
    <property type="entry name" value="INTEGRAL MEMBRANE PROTEIN"/>
    <property type="match status" value="1"/>
</dbReference>
<keyword evidence="1" id="KW-1133">Transmembrane helix</keyword>
<keyword evidence="1" id="KW-0472">Membrane</keyword>
<evidence type="ECO:0000259" key="2">
    <source>
        <dbReference type="Pfam" id="PF20684"/>
    </source>
</evidence>
<reference evidence="3" key="1">
    <citation type="journal article" date="2020" name="Stud. Mycol.">
        <title>101 Dothideomycetes genomes: a test case for predicting lifestyles and emergence of pathogens.</title>
        <authorList>
            <person name="Haridas S."/>
            <person name="Albert R."/>
            <person name="Binder M."/>
            <person name="Bloem J."/>
            <person name="Labutti K."/>
            <person name="Salamov A."/>
            <person name="Andreopoulos B."/>
            <person name="Baker S."/>
            <person name="Barry K."/>
            <person name="Bills G."/>
            <person name="Bluhm B."/>
            <person name="Cannon C."/>
            <person name="Castanera R."/>
            <person name="Culley D."/>
            <person name="Daum C."/>
            <person name="Ezra D."/>
            <person name="Gonzalez J."/>
            <person name="Henrissat B."/>
            <person name="Kuo A."/>
            <person name="Liang C."/>
            <person name="Lipzen A."/>
            <person name="Lutzoni F."/>
            <person name="Magnuson J."/>
            <person name="Mondo S."/>
            <person name="Nolan M."/>
            <person name="Ohm R."/>
            <person name="Pangilinan J."/>
            <person name="Park H.-J."/>
            <person name="Ramirez L."/>
            <person name="Alfaro M."/>
            <person name="Sun H."/>
            <person name="Tritt A."/>
            <person name="Yoshinaga Y."/>
            <person name="Zwiers L.-H."/>
            <person name="Turgeon B."/>
            <person name="Goodwin S."/>
            <person name="Spatafora J."/>
            <person name="Crous P."/>
            <person name="Grigoriev I."/>
        </authorList>
    </citation>
    <scope>NUCLEOTIDE SEQUENCE</scope>
    <source>
        <strain evidence="3">CBS 109.77</strain>
    </source>
</reference>